<evidence type="ECO:0000313" key="3">
    <source>
        <dbReference type="Proteomes" id="UP001179181"/>
    </source>
</evidence>
<dbReference type="RefSeq" id="WP_167267276.1">
    <property type="nucleotide sequence ID" value="NZ_JAASQJ010000001.1"/>
</dbReference>
<organism evidence="2 3">
    <name type="scientific">Dyadobacter arcticus</name>
    <dbReference type="NCBI Taxonomy" id="1078754"/>
    <lineage>
        <taxon>Bacteria</taxon>
        <taxon>Pseudomonadati</taxon>
        <taxon>Bacteroidota</taxon>
        <taxon>Cytophagia</taxon>
        <taxon>Cytophagales</taxon>
        <taxon>Spirosomataceae</taxon>
        <taxon>Dyadobacter</taxon>
    </lineage>
</organism>
<dbReference type="Pfam" id="PF05050">
    <property type="entry name" value="Methyltransf_21"/>
    <property type="match status" value="1"/>
</dbReference>
<dbReference type="Proteomes" id="UP001179181">
    <property type="component" value="Unassembled WGS sequence"/>
</dbReference>
<dbReference type="InterPro" id="IPR006342">
    <property type="entry name" value="FkbM_mtfrase"/>
</dbReference>
<evidence type="ECO:0000259" key="1">
    <source>
        <dbReference type="Pfam" id="PF05050"/>
    </source>
</evidence>
<comment type="caution">
    <text evidence="2">The sequence shown here is derived from an EMBL/GenBank/DDBJ whole genome shotgun (WGS) entry which is preliminary data.</text>
</comment>
<protein>
    <recommendedName>
        <fullName evidence="1">Methyltransferase FkbM domain-containing protein</fullName>
    </recommendedName>
</protein>
<feature type="domain" description="Methyltransferase FkbM" evidence="1">
    <location>
        <begin position="74"/>
        <end position="217"/>
    </location>
</feature>
<accession>A0ABX0UHQ1</accession>
<keyword evidence="3" id="KW-1185">Reference proteome</keyword>
<sequence>MINLIKRKLESLFSGYKSSLSSDLENIKVSQGLILNKLNLGNSTPLILDDITKSEFKIFSQWGDDGIISFLVSYLEIKDKRFVEFGVENYTECNTKFLLISQNWRGLIMDGSNKNMTSLRTSDLYWKFDITAVDVFVTAENIDSLLKDNGFSGEIGILHIDIDGNDYWIWKSVTVANPIIVIVEYNSIFGFEQPWTIPYNPSFVRTEEHYSNLYYGTSLLSICDLAEEKGYHFIGCNSNGNNAYFVRKDWIKGLRVVSPQDGYIESKFREARDENGTLTFVTGSERLNQLRGKKIHNTRTNSLEDI</sequence>
<evidence type="ECO:0000313" key="2">
    <source>
        <dbReference type="EMBL" id="NIJ51569.1"/>
    </source>
</evidence>
<name>A0ABX0UHQ1_9BACT</name>
<reference evidence="2 3" key="1">
    <citation type="submission" date="2020-03" db="EMBL/GenBank/DDBJ databases">
        <title>Genomic Encyclopedia of Type Strains, Phase IV (KMG-IV): sequencing the most valuable type-strain genomes for metagenomic binning, comparative biology and taxonomic classification.</title>
        <authorList>
            <person name="Goeker M."/>
        </authorList>
    </citation>
    <scope>NUCLEOTIDE SEQUENCE [LARGE SCALE GENOMIC DNA]</scope>
    <source>
        <strain evidence="2 3">DSM 102865</strain>
    </source>
</reference>
<gene>
    <name evidence="2" type="ORF">FHS68_000725</name>
</gene>
<proteinExistence type="predicted"/>
<dbReference type="EMBL" id="JAASQJ010000001">
    <property type="protein sequence ID" value="NIJ51569.1"/>
    <property type="molecule type" value="Genomic_DNA"/>
</dbReference>